<evidence type="ECO:0000313" key="1">
    <source>
        <dbReference type="EMBL" id="QHT65611.1"/>
    </source>
</evidence>
<dbReference type="RefSeq" id="WP_162441693.1">
    <property type="nucleotide sequence ID" value="NZ_CP048222.1"/>
</dbReference>
<dbReference type="AlphaFoldDB" id="A0A6C0GCC4"/>
<gene>
    <name evidence="1" type="ORF">GXP67_02495</name>
</gene>
<proteinExistence type="predicted"/>
<protein>
    <submittedName>
        <fullName evidence="1">Uncharacterized protein</fullName>
    </submittedName>
</protein>
<name>A0A6C0GCC4_9BACT</name>
<evidence type="ECO:0000313" key="2">
    <source>
        <dbReference type="Proteomes" id="UP000480178"/>
    </source>
</evidence>
<dbReference type="EMBL" id="CP048222">
    <property type="protein sequence ID" value="QHT65611.1"/>
    <property type="molecule type" value="Genomic_DNA"/>
</dbReference>
<sequence>MRQAASFPLKKILASDQQSLINFKLRYNALVDKINTSQLSDVEKQLLFEQLEQIDFQIAEKSNQEHT</sequence>
<reference evidence="1 2" key="1">
    <citation type="submission" date="2020-01" db="EMBL/GenBank/DDBJ databases">
        <authorList>
            <person name="Kim M.K."/>
        </authorList>
    </citation>
    <scope>NUCLEOTIDE SEQUENCE [LARGE SCALE GENOMIC DNA]</scope>
    <source>
        <strain evidence="1 2">172606-1</strain>
    </source>
</reference>
<accession>A0A6C0GCC4</accession>
<keyword evidence="2" id="KW-1185">Reference proteome</keyword>
<dbReference type="KEGG" id="rhoz:GXP67_02495"/>
<dbReference type="Proteomes" id="UP000480178">
    <property type="component" value="Chromosome"/>
</dbReference>
<organism evidence="1 2">
    <name type="scientific">Rhodocytophaga rosea</name>
    <dbReference type="NCBI Taxonomy" id="2704465"/>
    <lineage>
        <taxon>Bacteria</taxon>
        <taxon>Pseudomonadati</taxon>
        <taxon>Bacteroidota</taxon>
        <taxon>Cytophagia</taxon>
        <taxon>Cytophagales</taxon>
        <taxon>Rhodocytophagaceae</taxon>
        <taxon>Rhodocytophaga</taxon>
    </lineage>
</organism>